<comment type="pathway">
    <text evidence="6">Purine metabolism; IMP biosynthesis via de novo pathway; 5-amino-1-(5-phospho-D-ribosyl)imidazole from N(2)-formyl-N(1)-(5-phospho-D-ribosyl)glycinamide: step 1/2.</text>
</comment>
<dbReference type="InterPro" id="IPR036604">
    <property type="entry name" value="PurS-like_sf"/>
</dbReference>
<keyword evidence="4 6" id="KW-0658">Purine biosynthesis</keyword>
<name>A0A0E2B5F5_9LEPT</name>
<dbReference type="PANTHER" id="PTHR34696:SF1">
    <property type="entry name" value="PHOSPHORIBOSYLFORMYLGLYCINAMIDINE SYNTHASE SUBUNIT PURS"/>
    <property type="match status" value="1"/>
</dbReference>
<dbReference type="PANTHER" id="PTHR34696">
    <property type="entry name" value="PHOSPHORIBOSYLFORMYLGLYCINAMIDINE SYNTHASE SUBUNIT PURS"/>
    <property type="match status" value="1"/>
</dbReference>
<dbReference type="HAMAP" id="MF_01926">
    <property type="entry name" value="PurS"/>
    <property type="match status" value="1"/>
</dbReference>
<dbReference type="InterPro" id="IPR003850">
    <property type="entry name" value="PurS"/>
</dbReference>
<dbReference type="GO" id="GO:0005524">
    <property type="term" value="F:ATP binding"/>
    <property type="evidence" value="ECO:0007669"/>
    <property type="project" value="UniProtKB-UniRule"/>
</dbReference>
<dbReference type="NCBIfam" id="NF004630">
    <property type="entry name" value="PRK05974.1"/>
    <property type="match status" value="1"/>
</dbReference>
<evidence type="ECO:0000256" key="2">
    <source>
        <dbReference type="ARBA" id="ARBA00022598"/>
    </source>
</evidence>
<sequence length="82" mass="9212">MYIAKIQVVLKESVLDPQGSTVKKVLSEVGEKSVQDVRVGKYIELKIDAPSEEAARKDVERLCDKILVNHIIETYSANIQKI</sequence>
<comment type="caution">
    <text evidence="7">The sequence shown here is derived from an EMBL/GenBank/DDBJ whole genome shotgun (WGS) entry which is preliminary data.</text>
</comment>
<evidence type="ECO:0000256" key="6">
    <source>
        <dbReference type="HAMAP-Rule" id="MF_01926"/>
    </source>
</evidence>
<reference evidence="7 8" key="1">
    <citation type="submission" date="2012-10" db="EMBL/GenBank/DDBJ databases">
        <authorList>
            <person name="Harkins D.M."/>
            <person name="Durkin A.S."/>
            <person name="Brinkac L.M."/>
            <person name="Selengut J.D."/>
            <person name="Sanka R."/>
            <person name="DePew J."/>
            <person name="Purushe J."/>
            <person name="Peacock S.J."/>
            <person name="Thaipadungpanit J."/>
            <person name="Wuthiekanun V.W."/>
            <person name="Day N.P."/>
            <person name="Vinetz J.M."/>
            <person name="Sutton G.G."/>
            <person name="Nelson W.C."/>
            <person name="Fouts D.E."/>
        </authorList>
    </citation>
    <scope>NUCLEOTIDE SEQUENCE [LARGE SCALE GENOMIC DNA]</scope>
    <source>
        <strain evidence="7 8">H1</strain>
    </source>
</reference>
<proteinExistence type="inferred from homology"/>
<dbReference type="GO" id="GO:0006189">
    <property type="term" value="P:'de novo' IMP biosynthetic process"/>
    <property type="evidence" value="ECO:0007669"/>
    <property type="project" value="UniProtKB-UniRule"/>
</dbReference>
<evidence type="ECO:0000256" key="1">
    <source>
        <dbReference type="ARBA" id="ARBA00022490"/>
    </source>
</evidence>
<dbReference type="AlphaFoldDB" id="A0A0E2B5F5"/>
<keyword evidence="2 6" id="KW-0436">Ligase</keyword>
<comment type="catalytic activity">
    <reaction evidence="6">
        <text>N(2)-formyl-N(1)-(5-phospho-beta-D-ribosyl)glycinamide + L-glutamine + ATP + H2O = 2-formamido-N(1)-(5-O-phospho-beta-D-ribosyl)acetamidine + L-glutamate + ADP + phosphate + H(+)</text>
        <dbReference type="Rhea" id="RHEA:17129"/>
        <dbReference type="ChEBI" id="CHEBI:15377"/>
        <dbReference type="ChEBI" id="CHEBI:15378"/>
        <dbReference type="ChEBI" id="CHEBI:29985"/>
        <dbReference type="ChEBI" id="CHEBI:30616"/>
        <dbReference type="ChEBI" id="CHEBI:43474"/>
        <dbReference type="ChEBI" id="CHEBI:58359"/>
        <dbReference type="ChEBI" id="CHEBI:147286"/>
        <dbReference type="ChEBI" id="CHEBI:147287"/>
        <dbReference type="ChEBI" id="CHEBI:456216"/>
        <dbReference type="EC" id="6.3.5.3"/>
    </reaction>
</comment>
<evidence type="ECO:0000256" key="5">
    <source>
        <dbReference type="ARBA" id="ARBA00022840"/>
    </source>
</evidence>
<organism evidence="7 8">
    <name type="scientific">Leptospira kirschneri str. H1</name>
    <dbReference type="NCBI Taxonomy" id="1049966"/>
    <lineage>
        <taxon>Bacteria</taxon>
        <taxon>Pseudomonadati</taxon>
        <taxon>Spirochaetota</taxon>
        <taxon>Spirochaetia</taxon>
        <taxon>Leptospirales</taxon>
        <taxon>Leptospiraceae</taxon>
        <taxon>Leptospira</taxon>
    </lineage>
</organism>
<dbReference type="GO" id="GO:0005737">
    <property type="term" value="C:cytoplasm"/>
    <property type="evidence" value="ECO:0007669"/>
    <property type="project" value="UniProtKB-SubCell"/>
</dbReference>
<comment type="function">
    <text evidence="6">Part of the phosphoribosylformylglycinamidine synthase complex involved in the purines biosynthetic pathway. Catalyzes the ATP-dependent conversion of formylglycinamide ribonucleotide (FGAR) and glutamine to yield formylglycinamidine ribonucleotide (FGAM) and glutamate. The FGAM synthase complex is composed of three subunits. PurQ produces an ammonia molecule by converting glutamine to glutamate. PurL transfers the ammonia molecule to FGAR to form FGAM in an ATP-dependent manner. PurS interacts with PurQ and PurL and is thought to assist in the transfer of the ammonia molecule from PurQ to PurL.</text>
</comment>
<keyword evidence="3 6" id="KW-0547">Nucleotide-binding</keyword>
<accession>A0A0E2B5F5</accession>
<dbReference type="Proteomes" id="UP000006253">
    <property type="component" value="Unassembled WGS sequence"/>
</dbReference>
<evidence type="ECO:0000313" key="8">
    <source>
        <dbReference type="Proteomes" id="UP000006253"/>
    </source>
</evidence>
<dbReference type="UniPathway" id="UPA00074">
    <property type="reaction ID" value="UER00128"/>
</dbReference>
<keyword evidence="1 6" id="KW-0963">Cytoplasm</keyword>
<keyword evidence="5 6" id="KW-0067">ATP-binding</keyword>
<dbReference type="RefSeq" id="WP_004753302.1">
    <property type="nucleotide sequence ID" value="NZ_AHMY02000025.1"/>
</dbReference>
<evidence type="ECO:0000313" key="7">
    <source>
        <dbReference type="EMBL" id="EKO16514.1"/>
    </source>
</evidence>
<comment type="subcellular location">
    <subcellularLocation>
        <location evidence="6">Cytoplasm</location>
    </subcellularLocation>
</comment>
<comment type="similarity">
    <text evidence="6">Belongs to the PurS family.</text>
</comment>
<dbReference type="SUPFAM" id="SSF82697">
    <property type="entry name" value="PurS-like"/>
    <property type="match status" value="1"/>
</dbReference>
<dbReference type="EMBL" id="AHMY02000025">
    <property type="protein sequence ID" value="EKO16514.1"/>
    <property type="molecule type" value="Genomic_DNA"/>
</dbReference>
<dbReference type="GO" id="GO:0004642">
    <property type="term" value="F:phosphoribosylformylglycinamidine synthase activity"/>
    <property type="evidence" value="ECO:0007669"/>
    <property type="project" value="UniProtKB-UniRule"/>
</dbReference>
<gene>
    <name evidence="6 7" type="primary">purS</name>
    <name evidence="7" type="ORF">LEP1GSC081_2961</name>
</gene>
<dbReference type="Gene3D" id="3.30.1280.10">
    <property type="entry name" value="Phosphoribosylformylglycinamidine synthase subunit PurS"/>
    <property type="match status" value="1"/>
</dbReference>
<dbReference type="NCBIfam" id="TIGR00302">
    <property type="entry name" value="phosphoribosylformylglycinamidine synthase subunit PurS"/>
    <property type="match status" value="1"/>
</dbReference>
<protein>
    <recommendedName>
        <fullName evidence="6">Phosphoribosylformylglycinamidine synthase subunit PurS</fullName>
        <shortName evidence="6">FGAM synthase</shortName>
        <ecNumber evidence="6">6.3.5.3</ecNumber>
    </recommendedName>
    <alternativeName>
        <fullName evidence="6">Formylglycinamide ribonucleotide amidotransferase subunit III</fullName>
        <shortName evidence="6">FGAR amidotransferase III</shortName>
        <shortName evidence="6">FGAR-AT III</shortName>
    </alternativeName>
    <alternativeName>
        <fullName evidence="6">Phosphoribosylformylglycinamidine synthase subunit III</fullName>
    </alternativeName>
</protein>
<dbReference type="GeneID" id="34314115"/>
<dbReference type="EC" id="6.3.5.3" evidence="6"/>
<evidence type="ECO:0000256" key="4">
    <source>
        <dbReference type="ARBA" id="ARBA00022755"/>
    </source>
</evidence>
<evidence type="ECO:0000256" key="3">
    <source>
        <dbReference type="ARBA" id="ARBA00022741"/>
    </source>
</evidence>
<dbReference type="Pfam" id="PF02700">
    <property type="entry name" value="PurS"/>
    <property type="match status" value="1"/>
</dbReference>
<comment type="subunit">
    <text evidence="6">Part of the FGAM synthase complex composed of 1 PurL, 1 PurQ and 2 PurS subunits.</text>
</comment>